<feature type="coiled-coil region" evidence="4">
    <location>
        <begin position="69"/>
        <end position="155"/>
    </location>
</feature>
<proteinExistence type="predicted"/>
<accession>H2ZNW8</accession>
<keyword evidence="4" id="KW-0175">Coiled coil</keyword>
<dbReference type="eggNOG" id="ENOG502QUGW">
    <property type="taxonomic scope" value="Eukaryota"/>
</dbReference>
<evidence type="ECO:0000256" key="3">
    <source>
        <dbReference type="ARBA" id="ARBA00023136"/>
    </source>
</evidence>
<keyword evidence="2" id="KW-0597">Phosphoprotein</keyword>
<dbReference type="GO" id="GO:0016020">
    <property type="term" value="C:membrane"/>
    <property type="evidence" value="ECO:0007669"/>
    <property type="project" value="UniProtKB-SubCell"/>
</dbReference>
<name>H2ZNW8_CIOSA</name>
<organism evidence="6 7">
    <name type="scientific">Ciona savignyi</name>
    <name type="common">Pacific transparent sea squirt</name>
    <dbReference type="NCBI Taxonomy" id="51511"/>
    <lineage>
        <taxon>Eukaryota</taxon>
        <taxon>Metazoa</taxon>
        <taxon>Chordata</taxon>
        <taxon>Tunicata</taxon>
        <taxon>Ascidiacea</taxon>
        <taxon>Phlebobranchia</taxon>
        <taxon>Cionidae</taxon>
        <taxon>Ciona</taxon>
    </lineage>
</organism>
<feature type="region of interest" description="Disordered" evidence="5">
    <location>
        <begin position="189"/>
        <end position="225"/>
    </location>
</feature>
<reference evidence="7" key="1">
    <citation type="submission" date="2003-08" db="EMBL/GenBank/DDBJ databases">
        <authorList>
            <person name="Birren B."/>
            <person name="Nusbaum C."/>
            <person name="Abebe A."/>
            <person name="Abouelleil A."/>
            <person name="Adekoya E."/>
            <person name="Ait-zahra M."/>
            <person name="Allen N."/>
            <person name="Allen T."/>
            <person name="An P."/>
            <person name="Anderson M."/>
            <person name="Anderson S."/>
            <person name="Arachchi H."/>
            <person name="Armbruster J."/>
            <person name="Bachantsang P."/>
            <person name="Baldwin J."/>
            <person name="Barry A."/>
            <person name="Bayul T."/>
            <person name="Blitshsteyn B."/>
            <person name="Bloom T."/>
            <person name="Blye J."/>
            <person name="Boguslavskiy L."/>
            <person name="Borowsky M."/>
            <person name="Boukhgalter B."/>
            <person name="Brunache A."/>
            <person name="Butler J."/>
            <person name="Calixte N."/>
            <person name="Calvo S."/>
            <person name="Camarata J."/>
            <person name="Campo K."/>
            <person name="Chang J."/>
            <person name="Cheshatsang Y."/>
            <person name="Citroen M."/>
            <person name="Collymore A."/>
            <person name="Considine T."/>
            <person name="Cook A."/>
            <person name="Cooke P."/>
            <person name="Corum B."/>
            <person name="Cuomo C."/>
            <person name="David R."/>
            <person name="Dawoe T."/>
            <person name="Degray S."/>
            <person name="Dodge S."/>
            <person name="Dooley K."/>
            <person name="Dorje P."/>
            <person name="Dorjee K."/>
            <person name="Dorris L."/>
            <person name="Duffey N."/>
            <person name="Dupes A."/>
            <person name="Elkins T."/>
            <person name="Engels R."/>
            <person name="Erickson J."/>
            <person name="Farina A."/>
            <person name="Faro S."/>
            <person name="Ferreira P."/>
            <person name="Fischer H."/>
            <person name="Fitzgerald M."/>
            <person name="Foley K."/>
            <person name="Gage D."/>
            <person name="Galagan J."/>
            <person name="Gearin G."/>
            <person name="Gnerre S."/>
            <person name="Gnirke A."/>
            <person name="Goyette A."/>
            <person name="Graham J."/>
            <person name="Grandbois E."/>
            <person name="Gyaltsen K."/>
            <person name="Hafez N."/>
            <person name="Hagopian D."/>
            <person name="Hagos B."/>
            <person name="Hall J."/>
            <person name="Hatcher B."/>
            <person name="Heller A."/>
            <person name="Higgins H."/>
            <person name="Honan T."/>
            <person name="Horn A."/>
            <person name="Houde N."/>
            <person name="Hughes L."/>
            <person name="Hulme W."/>
            <person name="Husby E."/>
            <person name="Iliev I."/>
            <person name="Jaffe D."/>
            <person name="Jones C."/>
            <person name="Kamal M."/>
            <person name="Kamat A."/>
            <person name="Kamvysselis M."/>
            <person name="Karlsson E."/>
            <person name="Kells C."/>
            <person name="Kieu A."/>
            <person name="Kisner P."/>
            <person name="Kodira C."/>
            <person name="Kulbokas E."/>
            <person name="Labutti K."/>
            <person name="Lama D."/>
            <person name="Landers T."/>
            <person name="Leger J."/>
            <person name="Levine S."/>
            <person name="Lewis D."/>
            <person name="Lewis T."/>
            <person name="Lindblad-toh K."/>
            <person name="Liu X."/>
            <person name="Lokyitsang T."/>
            <person name="Lokyitsang Y."/>
            <person name="Lucien O."/>
            <person name="Lui A."/>
            <person name="Ma L.J."/>
            <person name="Mabbitt R."/>
            <person name="Macdonald J."/>
            <person name="Maclean C."/>
            <person name="Major J."/>
            <person name="Manning J."/>
            <person name="Marabella R."/>
            <person name="Maru K."/>
            <person name="Matthews C."/>
            <person name="Mauceli E."/>
            <person name="Mccarthy M."/>
            <person name="Mcdonough S."/>
            <person name="Mcghee T."/>
            <person name="Meldrim J."/>
            <person name="Meneus L."/>
            <person name="Mesirov J."/>
            <person name="Mihalev A."/>
            <person name="Mihova T."/>
            <person name="Mikkelsen T."/>
            <person name="Mlenga V."/>
            <person name="Moru K."/>
            <person name="Mozes J."/>
            <person name="Mulrain L."/>
            <person name="Munson G."/>
            <person name="Naylor J."/>
            <person name="Newes C."/>
            <person name="Nguyen C."/>
            <person name="Nguyen N."/>
            <person name="Nguyen T."/>
            <person name="Nicol R."/>
            <person name="Nielsen C."/>
            <person name="Nizzari M."/>
            <person name="Norbu C."/>
            <person name="Norbu N."/>
            <person name="O'donnell P."/>
            <person name="Okoawo O."/>
            <person name="O'leary S."/>
            <person name="Omotosho B."/>
            <person name="O'neill K."/>
            <person name="Osman S."/>
            <person name="Parker S."/>
            <person name="Perrin D."/>
            <person name="Phunkhang P."/>
            <person name="Piqani B."/>
            <person name="Purcell S."/>
            <person name="Rachupka T."/>
            <person name="Ramasamy U."/>
            <person name="Rameau R."/>
            <person name="Ray V."/>
            <person name="Raymond C."/>
            <person name="Retta R."/>
            <person name="Richardson S."/>
            <person name="Rise C."/>
            <person name="Rodriguez J."/>
            <person name="Rogers J."/>
            <person name="Rogov P."/>
            <person name="Rutman M."/>
            <person name="Schupbach R."/>
            <person name="Seaman C."/>
            <person name="Settipalli S."/>
            <person name="Sharpe T."/>
            <person name="Sheridan J."/>
            <person name="Sherpa N."/>
            <person name="Shi J."/>
            <person name="Smirnov S."/>
            <person name="Smith C."/>
            <person name="Sougnez C."/>
            <person name="Spencer B."/>
            <person name="Stalker J."/>
            <person name="Stange-thomann N."/>
            <person name="Stavropoulos S."/>
            <person name="Stetson K."/>
            <person name="Stone C."/>
            <person name="Stone S."/>
            <person name="Stubbs M."/>
            <person name="Talamas J."/>
            <person name="Tchuinga P."/>
            <person name="Tenzing P."/>
            <person name="Tesfaye S."/>
            <person name="Theodore J."/>
            <person name="Thoulutsang Y."/>
            <person name="Topham K."/>
            <person name="Towey S."/>
            <person name="Tsamla T."/>
            <person name="Tsomo N."/>
            <person name="Vallee D."/>
            <person name="Vassiliev H."/>
            <person name="Venkataraman V."/>
            <person name="Vinson J."/>
            <person name="Vo A."/>
            <person name="Wade C."/>
            <person name="Wang S."/>
            <person name="Wangchuk T."/>
            <person name="Wangdi T."/>
            <person name="Whittaker C."/>
            <person name="Wilkinson J."/>
            <person name="Wu Y."/>
            <person name="Wyman D."/>
            <person name="Yadav S."/>
            <person name="Yang S."/>
            <person name="Yang X."/>
            <person name="Yeager S."/>
            <person name="Yee E."/>
            <person name="Young G."/>
            <person name="Zainoun J."/>
            <person name="Zembeck L."/>
            <person name="Zimmer A."/>
            <person name="Zody M."/>
            <person name="Lander E."/>
        </authorList>
    </citation>
    <scope>NUCLEOTIDE SEQUENCE [LARGE SCALE GENOMIC DNA]</scope>
</reference>
<evidence type="ECO:0000256" key="2">
    <source>
        <dbReference type="ARBA" id="ARBA00022553"/>
    </source>
</evidence>
<feature type="compositionally biased region" description="Basic and acidic residues" evidence="5">
    <location>
        <begin position="206"/>
        <end position="217"/>
    </location>
</feature>
<evidence type="ECO:0000256" key="1">
    <source>
        <dbReference type="ARBA" id="ARBA00004170"/>
    </source>
</evidence>
<dbReference type="Proteomes" id="UP000007875">
    <property type="component" value="Unassembled WGS sequence"/>
</dbReference>
<protein>
    <recommendedName>
        <fullName evidence="8">Lebercilin domain-containing protein</fullName>
    </recommendedName>
</protein>
<dbReference type="PANTHER" id="PTHR28664">
    <property type="entry name" value="TIGHT JUNCTION-ASSOCIATED PROTEIN 1"/>
    <property type="match status" value="1"/>
</dbReference>
<reference evidence="6" key="2">
    <citation type="submission" date="2025-08" db="UniProtKB">
        <authorList>
            <consortium name="Ensembl"/>
        </authorList>
    </citation>
    <scope>IDENTIFICATION</scope>
</reference>
<dbReference type="InterPro" id="IPR043441">
    <property type="entry name" value="Tjap1/BEGAIN"/>
</dbReference>
<dbReference type="OMA" id="AQDYHEY"/>
<sequence length="225" mass="26105">MSLPARKPYRKASDYLGTNTKPAVERNPSKSANPANDALNNHAHVDLKRKIEILTAEFEQRREYLENELQISHRNQQKTEEQIKNLQASYISLQQKNVTLEEQLDKMVYVEKENEMLNREIEGLTNKLSDSKNALRKAQEDNERLRKDCNAAVQLLKCHPSNFQAPQQNKLPIEIQEKVETYKVQAQDYHEYINPYDDSDSDSDQEDLKPSSAHRVEPQLPHPAQ</sequence>
<evidence type="ECO:0000256" key="4">
    <source>
        <dbReference type="SAM" id="Coils"/>
    </source>
</evidence>
<dbReference type="HOGENOM" id="CLU_1229549_0_0_1"/>
<comment type="subcellular location">
    <subcellularLocation>
        <location evidence="1">Membrane</location>
        <topology evidence="1">Peripheral membrane protein</topology>
    </subcellularLocation>
</comment>
<dbReference type="STRING" id="51511.ENSCSAVP00000019284"/>
<evidence type="ECO:0000313" key="6">
    <source>
        <dbReference type="Ensembl" id="ENSCSAVP00000019284.1"/>
    </source>
</evidence>
<dbReference type="InParanoid" id="H2ZNW8"/>
<evidence type="ECO:0008006" key="8">
    <source>
        <dbReference type="Google" id="ProtNLM"/>
    </source>
</evidence>
<reference evidence="6" key="3">
    <citation type="submission" date="2025-09" db="UniProtKB">
        <authorList>
            <consortium name="Ensembl"/>
        </authorList>
    </citation>
    <scope>IDENTIFICATION</scope>
</reference>
<evidence type="ECO:0000313" key="7">
    <source>
        <dbReference type="Proteomes" id="UP000007875"/>
    </source>
</evidence>
<dbReference type="PANTHER" id="PTHR28664:SF4">
    <property type="entry name" value="TIGHT JUNCTION-ASSOCIATED PROTEIN 1"/>
    <property type="match status" value="1"/>
</dbReference>
<evidence type="ECO:0000256" key="5">
    <source>
        <dbReference type="SAM" id="MobiDB-lite"/>
    </source>
</evidence>
<keyword evidence="7" id="KW-1185">Reference proteome</keyword>
<dbReference type="AlphaFoldDB" id="H2ZNW8"/>
<feature type="region of interest" description="Disordered" evidence="5">
    <location>
        <begin position="1"/>
        <end position="41"/>
    </location>
</feature>
<keyword evidence="3" id="KW-0472">Membrane</keyword>
<dbReference type="Ensembl" id="ENSCSAVT00000019492.1">
    <property type="protein sequence ID" value="ENSCSAVP00000019284.1"/>
    <property type="gene ID" value="ENSCSAVG00000011323.1"/>
</dbReference>